<reference evidence="1 2" key="1">
    <citation type="submission" date="2016-11" db="EMBL/GenBank/DDBJ databases">
        <authorList>
            <person name="Jaros S."/>
            <person name="Januszkiewicz K."/>
            <person name="Wedrychowicz H."/>
        </authorList>
    </citation>
    <scope>NUCLEOTIDE SEQUENCE [LARGE SCALE GENOMIC DNA]</scope>
    <source>
        <strain evidence="1 2">DSM 6191</strain>
    </source>
</reference>
<organism evidence="1 2">
    <name type="scientific">Clostridium intestinale DSM 6191</name>
    <dbReference type="NCBI Taxonomy" id="1121320"/>
    <lineage>
        <taxon>Bacteria</taxon>
        <taxon>Bacillati</taxon>
        <taxon>Bacillota</taxon>
        <taxon>Clostridia</taxon>
        <taxon>Eubacteriales</taxon>
        <taxon>Clostridiaceae</taxon>
        <taxon>Clostridium</taxon>
    </lineage>
</organism>
<evidence type="ECO:0000313" key="1">
    <source>
        <dbReference type="EMBL" id="SHI21823.1"/>
    </source>
</evidence>
<accession>A0A1M5ZCX1</accession>
<gene>
    <name evidence="1" type="ORF">SAMN02745941_02774</name>
</gene>
<dbReference type="AlphaFoldDB" id="A0A1M5ZCX1"/>
<evidence type="ECO:0000313" key="2">
    <source>
        <dbReference type="Proteomes" id="UP000184241"/>
    </source>
</evidence>
<proteinExistence type="predicted"/>
<dbReference type="Proteomes" id="UP000184241">
    <property type="component" value="Unassembled WGS sequence"/>
</dbReference>
<sequence>MVRKGMHEKQMEQARDMLEKNIGLAQIVEETGLSESDVLKKQEKMRKKIND</sequence>
<protein>
    <recommendedName>
        <fullName evidence="3">Transposase</fullName>
    </recommendedName>
</protein>
<dbReference type="RefSeq" id="WP_021804300.1">
    <property type="nucleotide sequence ID" value="NZ_FQXU01000008.1"/>
</dbReference>
<dbReference type="EMBL" id="FQXU01000008">
    <property type="protein sequence ID" value="SHI21823.1"/>
    <property type="molecule type" value="Genomic_DNA"/>
</dbReference>
<name>A0A1M5ZCX1_9CLOT</name>
<evidence type="ECO:0008006" key="3">
    <source>
        <dbReference type="Google" id="ProtNLM"/>
    </source>
</evidence>